<dbReference type="NCBIfam" id="TIGR01575">
    <property type="entry name" value="rimI"/>
    <property type="match status" value="1"/>
</dbReference>
<protein>
    <submittedName>
        <fullName evidence="6">Ribosomal-protein-alanine acetyltransferase</fullName>
        <ecNumber evidence="6">2.3.1.267</ecNumber>
    </submittedName>
</protein>
<evidence type="ECO:0000313" key="7">
    <source>
        <dbReference type="Proteomes" id="UP000236642"/>
    </source>
</evidence>
<keyword evidence="2" id="KW-0963">Cytoplasm</keyword>
<evidence type="ECO:0000256" key="2">
    <source>
        <dbReference type="ARBA" id="ARBA00022490"/>
    </source>
</evidence>
<accession>A0A2H5Y7I3</accession>
<sequence>MPALEIPESVPFRIDPMRWEDIAEVMEIERRAFSMPWPIRAYEQEILRNPSAHYLVLRPREVRAIGMAFPLPRLPILGYGGFWLVPDEAHISTIAIDAPWRGRGLGELMFLALVEEAIALGADLITLEVRASNLVAQNLYRKYGLEVVGRRPGYYRDNREDALVMSVERVRSPAYRERLEALKAQLWVRLRSAGPIPLHRSGAN</sequence>
<dbReference type="InterPro" id="IPR016181">
    <property type="entry name" value="Acyl_CoA_acyltransferase"/>
</dbReference>
<dbReference type="CDD" id="cd04301">
    <property type="entry name" value="NAT_SF"/>
    <property type="match status" value="1"/>
</dbReference>
<dbReference type="PANTHER" id="PTHR43420:SF44">
    <property type="entry name" value="ACETYLTRANSFERASE YPEA"/>
    <property type="match status" value="1"/>
</dbReference>
<comment type="caution">
    <text evidence="6">The sequence shown here is derived from an EMBL/GenBank/DDBJ whole genome shotgun (WGS) entry which is preliminary data.</text>
</comment>
<dbReference type="AlphaFoldDB" id="A0A2H5Y7I3"/>
<dbReference type="Proteomes" id="UP000236642">
    <property type="component" value="Unassembled WGS sequence"/>
</dbReference>
<keyword evidence="4 6" id="KW-0012">Acyltransferase</keyword>
<dbReference type="InterPro" id="IPR050680">
    <property type="entry name" value="YpeA/RimI_acetyltransf"/>
</dbReference>
<reference evidence="7" key="1">
    <citation type="submission" date="2017-09" db="EMBL/GenBank/DDBJ databases">
        <title>Metaegenomics of thermophilic ammonia-oxidizing enrichment culture.</title>
        <authorList>
            <person name="Kato S."/>
            <person name="Suzuki K."/>
        </authorList>
    </citation>
    <scope>NUCLEOTIDE SEQUENCE [LARGE SCALE GENOMIC DNA]</scope>
</reference>
<evidence type="ECO:0000256" key="3">
    <source>
        <dbReference type="ARBA" id="ARBA00022679"/>
    </source>
</evidence>
<feature type="domain" description="N-acetyltransferase" evidence="5">
    <location>
        <begin position="12"/>
        <end position="170"/>
    </location>
</feature>
<dbReference type="InterPro" id="IPR000182">
    <property type="entry name" value="GNAT_dom"/>
</dbReference>
<dbReference type="PROSITE" id="PS51186">
    <property type="entry name" value="GNAT"/>
    <property type="match status" value="1"/>
</dbReference>
<evidence type="ECO:0000256" key="4">
    <source>
        <dbReference type="ARBA" id="ARBA00023315"/>
    </source>
</evidence>
<dbReference type="EMBL" id="BEHY01000040">
    <property type="protein sequence ID" value="GBD09405.1"/>
    <property type="molecule type" value="Genomic_DNA"/>
</dbReference>
<dbReference type="EC" id="2.3.1.267" evidence="6"/>
<dbReference type="Gene3D" id="3.40.630.30">
    <property type="match status" value="1"/>
</dbReference>
<evidence type="ECO:0000313" key="6">
    <source>
        <dbReference type="EMBL" id="GBD09405.1"/>
    </source>
</evidence>
<dbReference type="Pfam" id="PF00583">
    <property type="entry name" value="Acetyltransf_1"/>
    <property type="match status" value="1"/>
</dbReference>
<organism evidence="6 7">
    <name type="scientific">Candidatus Thermoflexus japonica</name>
    <dbReference type="NCBI Taxonomy" id="2035417"/>
    <lineage>
        <taxon>Bacteria</taxon>
        <taxon>Bacillati</taxon>
        <taxon>Chloroflexota</taxon>
        <taxon>Thermoflexia</taxon>
        <taxon>Thermoflexales</taxon>
        <taxon>Thermoflexaceae</taxon>
        <taxon>Thermoflexus</taxon>
    </lineage>
</organism>
<name>A0A2H5Y7I3_9CHLR</name>
<dbReference type="SUPFAM" id="SSF55729">
    <property type="entry name" value="Acyl-CoA N-acyltransferases (Nat)"/>
    <property type="match status" value="1"/>
</dbReference>
<keyword evidence="3 6" id="KW-0808">Transferase</keyword>
<comment type="similarity">
    <text evidence="1">Belongs to the acetyltransferase family. RimI subfamily.</text>
</comment>
<dbReference type="PANTHER" id="PTHR43420">
    <property type="entry name" value="ACETYLTRANSFERASE"/>
    <property type="match status" value="1"/>
</dbReference>
<dbReference type="InterPro" id="IPR006464">
    <property type="entry name" value="AcTrfase_RimI/Ard1"/>
</dbReference>
<proteinExistence type="inferred from homology"/>
<evidence type="ECO:0000259" key="5">
    <source>
        <dbReference type="PROSITE" id="PS51186"/>
    </source>
</evidence>
<gene>
    <name evidence="6" type="primary">rimI_1</name>
    <name evidence="6" type="ORF">HRbin22_01659</name>
</gene>
<evidence type="ECO:0000256" key="1">
    <source>
        <dbReference type="ARBA" id="ARBA00005395"/>
    </source>
</evidence>
<dbReference type="GO" id="GO:0008999">
    <property type="term" value="F:protein-N-terminal-alanine acetyltransferase activity"/>
    <property type="evidence" value="ECO:0007669"/>
    <property type="project" value="UniProtKB-EC"/>
</dbReference>